<dbReference type="OrthoDB" id="642536at2759"/>
<keyword evidence="2" id="KW-1185">Reference proteome</keyword>
<gene>
    <name evidence="1" type="ORF">COLO4_24529</name>
</gene>
<organism evidence="1 2">
    <name type="scientific">Corchorus olitorius</name>
    <dbReference type="NCBI Taxonomy" id="93759"/>
    <lineage>
        <taxon>Eukaryota</taxon>
        <taxon>Viridiplantae</taxon>
        <taxon>Streptophyta</taxon>
        <taxon>Embryophyta</taxon>
        <taxon>Tracheophyta</taxon>
        <taxon>Spermatophyta</taxon>
        <taxon>Magnoliopsida</taxon>
        <taxon>eudicotyledons</taxon>
        <taxon>Gunneridae</taxon>
        <taxon>Pentapetalae</taxon>
        <taxon>rosids</taxon>
        <taxon>malvids</taxon>
        <taxon>Malvales</taxon>
        <taxon>Malvaceae</taxon>
        <taxon>Grewioideae</taxon>
        <taxon>Apeibeae</taxon>
        <taxon>Corchorus</taxon>
    </lineage>
</organism>
<dbReference type="Proteomes" id="UP000187203">
    <property type="component" value="Unassembled WGS sequence"/>
</dbReference>
<dbReference type="AlphaFoldDB" id="A0A1R3I978"/>
<reference evidence="2" key="1">
    <citation type="submission" date="2013-09" db="EMBL/GenBank/DDBJ databases">
        <title>Corchorus olitorius genome sequencing.</title>
        <authorList>
            <person name="Alam M."/>
            <person name="Haque M.S."/>
            <person name="Islam M.S."/>
            <person name="Emdad E.M."/>
            <person name="Islam M.M."/>
            <person name="Ahmed B."/>
            <person name="Halim A."/>
            <person name="Hossen Q.M.M."/>
            <person name="Hossain M.Z."/>
            <person name="Ahmed R."/>
            <person name="Khan M.M."/>
            <person name="Islam R."/>
            <person name="Rashid M.M."/>
            <person name="Khan S.A."/>
            <person name="Rahman M.S."/>
            <person name="Alam M."/>
            <person name="Yahiya A.S."/>
            <person name="Khan M.S."/>
            <person name="Azam M.S."/>
            <person name="Haque T."/>
            <person name="Lashkar M.Z.H."/>
            <person name="Akhand A.I."/>
            <person name="Morshed G."/>
            <person name="Roy S."/>
            <person name="Uddin K.S."/>
            <person name="Rabeya T."/>
            <person name="Hossain A.S."/>
            <person name="Chowdhury A."/>
            <person name="Snigdha A.R."/>
            <person name="Mortoza M.S."/>
            <person name="Matin S.A."/>
            <person name="Hoque S.M.E."/>
            <person name="Islam M.K."/>
            <person name="Roy D.K."/>
            <person name="Haider R."/>
            <person name="Moosa M.M."/>
            <person name="Elias S.M."/>
            <person name="Hasan A.M."/>
            <person name="Jahan S."/>
            <person name="Shafiuddin M."/>
            <person name="Mahmood N."/>
            <person name="Shommy N.S."/>
        </authorList>
    </citation>
    <scope>NUCLEOTIDE SEQUENCE [LARGE SCALE GENOMIC DNA]</scope>
    <source>
        <strain evidence="2">cv. O-4</strain>
    </source>
</reference>
<protein>
    <submittedName>
        <fullName evidence="1">Uncharacterized protein</fullName>
    </submittedName>
</protein>
<dbReference type="EMBL" id="AWUE01018631">
    <property type="protein sequence ID" value="OMO79153.1"/>
    <property type="molecule type" value="Genomic_DNA"/>
</dbReference>
<name>A0A1R3I978_9ROSI</name>
<sequence>MSGNKCIGFTCGYLVLTDSKSDIWLVNPFTRHELKFPTSPKLWSHVILTSLVISCEFLGGIQVQDEGSSSTNLFGTSLISRAWLPGKKDQGAQYVIS</sequence>
<evidence type="ECO:0000313" key="2">
    <source>
        <dbReference type="Proteomes" id="UP000187203"/>
    </source>
</evidence>
<evidence type="ECO:0000313" key="1">
    <source>
        <dbReference type="EMBL" id="OMO79153.1"/>
    </source>
</evidence>
<comment type="caution">
    <text evidence="1">The sequence shown here is derived from an EMBL/GenBank/DDBJ whole genome shotgun (WGS) entry which is preliminary data.</text>
</comment>
<accession>A0A1R3I978</accession>
<dbReference type="PANTHER" id="PTHR45463:SF8">
    <property type="entry name" value="OS09G0392200 PROTEIN"/>
    <property type="match status" value="1"/>
</dbReference>
<dbReference type="PANTHER" id="PTHR45463">
    <property type="entry name" value="OS09G0392200 PROTEIN"/>
    <property type="match status" value="1"/>
</dbReference>
<proteinExistence type="predicted"/>